<dbReference type="EMBL" id="BKCJ011889177">
    <property type="protein sequence ID" value="GFD61284.1"/>
    <property type="molecule type" value="Genomic_DNA"/>
</dbReference>
<sequence length="79" mass="8926">EWKKLLYGDCYKDIDSEKDKNKDSKMKLFGAEANIVEPSDLLPQLLDNDSTLPEESSESSKIATLSSSPFENKNKVFKP</sequence>
<comment type="caution">
    <text evidence="2">The sequence shown here is derived from an EMBL/GenBank/DDBJ whole genome shotgun (WGS) entry which is preliminary data.</text>
</comment>
<gene>
    <name evidence="2" type="ORF">Tci_933253</name>
</gene>
<evidence type="ECO:0000256" key="1">
    <source>
        <dbReference type="SAM" id="MobiDB-lite"/>
    </source>
</evidence>
<dbReference type="AlphaFoldDB" id="A0A699Y0K2"/>
<proteinExistence type="predicted"/>
<evidence type="ECO:0000313" key="2">
    <source>
        <dbReference type="EMBL" id="GFD61284.1"/>
    </source>
</evidence>
<feature type="non-terminal residue" evidence="2">
    <location>
        <position position="1"/>
    </location>
</feature>
<feature type="non-terminal residue" evidence="2">
    <location>
        <position position="79"/>
    </location>
</feature>
<organism evidence="2">
    <name type="scientific">Tanacetum cinerariifolium</name>
    <name type="common">Dalmatian daisy</name>
    <name type="synonym">Chrysanthemum cinerariifolium</name>
    <dbReference type="NCBI Taxonomy" id="118510"/>
    <lineage>
        <taxon>Eukaryota</taxon>
        <taxon>Viridiplantae</taxon>
        <taxon>Streptophyta</taxon>
        <taxon>Embryophyta</taxon>
        <taxon>Tracheophyta</taxon>
        <taxon>Spermatophyta</taxon>
        <taxon>Magnoliopsida</taxon>
        <taxon>eudicotyledons</taxon>
        <taxon>Gunneridae</taxon>
        <taxon>Pentapetalae</taxon>
        <taxon>asterids</taxon>
        <taxon>campanulids</taxon>
        <taxon>Asterales</taxon>
        <taxon>Asteraceae</taxon>
        <taxon>Asteroideae</taxon>
        <taxon>Anthemideae</taxon>
        <taxon>Anthemidinae</taxon>
        <taxon>Tanacetum</taxon>
    </lineage>
</organism>
<accession>A0A699Y0K2</accession>
<protein>
    <submittedName>
        <fullName evidence="2">Uncharacterized protein</fullName>
    </submittedName>
</protein>
<feature type="region of interest" description="Disordered" evidence="1">
    <location>
        <begin position="45"/>
        <end position="66"/>
    </location>
</feature>
<feature type="compositionally biased region" description="Polar residues" evidence="1">
    <location>
        <begin position="47"/>
        <end position="66"/>
    </location>
</feature>
<reference evidence="2" key="1">
    <citation type="journal article" date="2019" name="Sci. Rep.">
        <title>Draft genome of Tanacetum cinerariifolium, the natural source of mosquito coil.</title>
        <authorList>
            <person name="Yamashiro T."/>
            <person name="Shiraishi A."/>
            <person name="Satake H."/>
            <person name="Nakayama K."/>
        </authorList>
    </citation>
    <scope>NUCLEOTIDE SEQUENCE</scope>
</reference>
<name>A0A699Y0K2_TANCI</name>